<feature type="compositionally biased region" description="Basic and acidic residues" evidence="1">
    <location>
        <begin position="97"/>
        <end position="116"/>
    </location>
</feature>
<accession>A0A0C1C6P7</accession>
<proteinExistence type="predicted"/>
<evidence type="ECO:0000313" key="2">
    <source>
        <dbReference type="EMBL" id="KIA76830.1"/>
    </source>
</evidence>
<evidence type="ECO:0000313" key="3">
    <source>
        <dbReference type="Proteomes" id="UP000031307"/>
    </source>
</evidence>
<feature type="compositionally biased region" description="Low complexity" evidence="1">
    <location>
        <begin position="373"/>
        <end position="392"/>
    </location>
</feature>
<feature type="compositionally biased region" description="Low complexity" evidence="1">
    <location>
        <begin position="307"/>
        <end position="317"/>
    </location>
</feature>
<gene>
    <name evidence="2" type="ORF">DB43_HI00150</name>
</gene>
<protein>
    <submittedName>
        <fullName evidence="2">Uncharacterized protein</fullName>
    </submittedName>
</protein>
<feature type="region of interest" description="Disordered" evidence="1">
    <location>
        <begin position="282"/>
        <end position="356"/>
    </location>
</feature>
<feature type="region of interest" description="Disordered" evidence="1">
    <location>
        <begin position="373"/>
        <end position="393"/>
    </location>
</feature>
<feature type="compositionally biased region" description="Basic and acidic residues" evidence="1">
    <location>
        <begin position="330"/>
        <end position="344"/>
    </location>
</feature>
<organism evidence="2 3">
    <name type="scientific">Parachlamydia acanthamoebae</name>
    <dbReference type="NCBI Taxonomy" id="83552"/>
    <lineage>
        <taxon>Bacteria</taxon>
        <taxon>Pseudomonadati</taxon>
        <taxon>Chlamydiota</taxon>
        <taxon>Chlamydiia</taxon>
        <taxon>Parachlamydiales</taxon>
        <taxon>Parachlamydiaceae</taxon>
        <taxon>Parachlamydia</taxon>
    </lineage>
</organism>
<name>A0A0C1C6P7_9BACT</name>
<dbReference type="AlphaFoldDB" id="A0A0C1C6P7"/>
<dbReference type="RefSeq" id="WP_013925619.1">
    <property type="nucleotide sequence ID" value="NZ_JASBUT010000020.1"/>
</dbReference>
<feature type="compositionally biased region" description="Polar residues" evidence="1">
    <location>
        <begin position="117"/>
        <end position="128"/>
    </location>
</feature>
<dbReference type="Proteomes" id="UP000031307">
    <property type="component" value="Unassembled WGS sequence"/>
</dbReference>
<feature type="region of interest" description="Disordered" evidence="1">
    <location>
        <begin position="97"/>
        <end position="130"/>
    </location>
</feature>
<evidence type="ECO:0000256" key="1">
    <source>
        <dbReference type="SAM" id="MobiDB-lite"/>
    </source>
</evidence>
<dbReference type="PATRIC" id="fig|83552.4.peg.2041"/>
<feature type="compositionally biased region" description="Polar residues" evidence="1">
    <location>
        <begin position="290"/>
        <end position="299"/>
    </location>
</feature>
<comment type="caution">
    <text evidence="2">The sequence shown here is derived from an EMBL/GenBank/DDBJ whole genome shotgun (WGS) entry which is preliminary data.</text>
</comment>
<reference evidence="2 3" key="1">
    <citation type="journal article" date="2014" name="Mol. Biol. Evol.">
        <title>Massive expansion of Ubiquitination-related gene families within the Chlamydiae.</title>
        <authorList>
            <person name="Domman D."/>
            <person name="Collingro A."/>
            <person name="Lagkouvardos I."/>
            <person name="Gehre L."/>
            <person name="Weinmaier T."/>
            <person name="Rattei T."/>
            <person name="Subtil A."/>
            <person name="Horn M."/>
        </authorList>
    </citation>
    <scope>NUCLEOTIDE SEQUENCE [LARGE SCALE GENOMIC DNA]</scope>
    <source>
        <strain evidence="2 3">OEW1</strain>
    </source>
</reference>
<sequence>MQPISKVCHECELHFSGIVEFHKNNEGPLKLDQPLILRSLKEALREKKGPAAKSFAASDFASPRKIKNRKVLEESFKSLIHNAAKRNTKSFISTDFEKEHPDKKIKATEREKEEPFKSSNEASFNQKNPDYKRTNAEHAHLIEYISEMIKKIHLLSLSSLMCGEAKYAKAAHQLKENLSLLPLVRKFDLIILEIDYIWKLFKEGLFIQDWKTNQDFIYQELVSNPFFIRLYETKGVSEFFYPLVSIRSFFASSSVDRAFDRYELVQKMKKFYEQLPIPERMDPHLESEGSLGQQQTTLAKKSKEGYSTTKTPQTQSSKSKRKRSLSTPRKKSEALDIENIKKEALSSPEPSPTGSLFSSSESFSFSIASHRSSSFCDSSSSHTDEGTSSDSEFSCSERFSFDESSCTEDEASEGLVDEFLRRTTRKKTAFSKSRIISQTRLSRREHKNLEFTAKAGFYLECLENKELCSRVVEIIQTAFKFPLSAVYLKEGLGKMEEKGPGKIKIIKAIPHHLLDKDKRKQRRQILRMLERIQRREGIFPSQEK</sequence>
<dbReference type="EMBL" id="JSAM01000104">
    <property type="protein sequence ID" value="KIA76830.1"/>
    <property type="molecule type" value="Genomic_DNA"/>
</dbReference>